<organism evidence="2 3">
    <name type="scientific">Pseudonocardia cypriaca</name>
    <dbReference type="NCBI Taxonomy" id="882449"/>
    <lineage>
        <taxon>Bacteria</taxon>
        <taxon>Bacillati</taxon>
        <taxon>Actinomycetota</taxon>
        <taxon>Actinomycetes</taxon>
        <taxon>Pseudonocardiales</taxon>
        <taxon>Pseudonocardiaceae</taxon>
        <taxon>Pseudonocardia</taxon>
    </lineage>
</organism>
<dbReference type="SUPFAM" id="SSF53067">
    <property type="entry name" value="Actin-like ATPase domain"/>
    <property type="match status" value="1"/>
</dbReference>
<keyword evidence="1" id="KW-0812">Transmembrane</keyword>
<evidence type="ECO:0000313" key="2">
    <source>
        <dbReference type="EMBL" id="TQM35209.1"/>
    </source>
</evidence>
<dbReference type="EMBL" id="VFPH01000003">
    <property type="protein sequence ID" value="TQM35209.1"/>
    <property type="molecule type" value="Genomic_DNA"/>
</dbReference>
<evidence type="ECO:0000313" key="3">
    <source>
        <dbReference type="Proteomes" id="UP000319818"/>
    </source>
</evidence>
<dbReference type="RefSeq" id="WP_142106584.1">
    <property type="nucleotide sequence ID" value="NZ_VFPH01000003.1"/>
</dbReference>
<keyword evidence="3" id="KW-1185">Reference proteome</keyword>
<comment type="caution">
    <text evidence="2">The sequence shown here is derived from an EMBL/GenBank/DDBJ whole genome shotgun (WGS) entry which is preliminary data.</text>
</comment>
<dbReference type="AlphaFoldDB" id="A0A543FMV7"/>
<dbReference type="OrthoDB" id="3333926at2"/>
<feature type="transmembrane region" description="Helical" evidence="1">
    <location>
        <begin position="261"/>
        <end position="283"/>
    </location>
</feature>
<sequence>MRPVRVAVQEGAGFVRVAGAEVDGPPWLIAELPAPGPGVATLLAELVGPPPEELVLVHPARWPPARAAWWARECAGLAARVSAVPAPLAAAGPGEVAVLDVGASLAEATLLSPDGHLLAVAAAEVGGRLLDELVATRTGRNPVAVREALSLLPAVDGVAAAAVRPLLAEPLTAAVGVLREVLAGAPRVLLIGGLARMPLLARVVDESGVAGAEVAPRPEAAAVLGALRCPMEPGVRTPAARIDGPSYLPPLPARPRRPLRVALLGTAAAVAVVVLLLVGRLLVPPAAEALPAGVLVQYGYRLAVPAGWEHTGGLPERRRVLLSPVAAPEGSDLIAVEHSRLGYDTAAEPQRAQAELRSAYDAAVAGGSTFSGYDPSDHLAGRPVTSYRQEEPGGTVVDWFVVLDRDAQLSVGCRHTQAGAEAVRAACAVVVASVRTD</sequence>
<dbReference type="InterPro" id="IPR043129">
    <property type="entry name" value="ATPase_NBD"/>
</dbReference>
<protein>
    <submittedName>
        <fullName evidence="2">Type VII secretion-associated protein (TIGR03931 family)</fullName>
    </submittedName>
</protein>
<accession>A0A543FMV7</accession>
<proteinExistence type="predicted"/>
<gene>
    <name evidence="2" type="ORF">FB388_6637</name>
</gene>
<evidence type="ECO:0000256" key="1">
    <source>
        <dbReference type="SAM" id="Phobius"/>
    </source>
</evidence>
<dbReference type="NCBIfam" id="TIGR03931">
    <property type="entry name" value="T7SS_Rv3446c"/>
    <property type="match status" value="1"/>
</dbReference>
<dbReference type="InterPro" id="IPR023840">
    <property type="entry name" value="T7SS_Rv3446c"/>
</dbReference>
<reference evidence="2 3" key="1">
    <citation type="submission" date="2019-06" db="EMBL/GenBank/DDBJ databases">
        <title>Sequencing the genomes of 1000 actinobacteria strains.</title>
        <authorList>
            <person name="Klenk H.-P."/>
        </authorList>
    </citation>
    <scope>NUCLEOTIDE SEQUENCE [LARGE SCALE GENOMIC DNA]</scope>
    <source>
        <strain evidence="2 3">DSM 45511</strain>
    </source>
</reference>
<dbReference type="Proteomes" id="UP000319818">
    <property type="component" value="Unassembled WGS sequence"/>
</dbReference>
<name>A0A543FMV7_9PSEU</name>
<keyword evidence="1" id="KW-1133">Transmembrane helix</keyword>
<keyword evidence="1" id="KW-0472">Membrane</keyword>